<dbReference type="SUPFAM" id="SSF51430">
    <property type="entry name" value="NAD(P)-linked oxidoreductase"/>
    <property type="match status" value="1"/>
</dbReference>
<dbReference type="InterPro" id="IPR050791">
    <property type="entry name" value="Aldo-Keto_reductase"/>
</dbReference>
<dbReference type="Proteomes" id="UP000237347">
    <property type="component" value="Unassembled WGS sequence"/>
</dbReference>
<gene>
    <name evidence="3" type="primary">PR_3</name>
    <name evidence="3" type="ORF">CFP56_005147</name>
</gene>
<keyword evidence="1" id="KW-0521">NADP</keyword>
<dbReference type="EMBL" id="PKMF04000128">
    <property type="protein sequence ID" value="KAK7848331.1"/>
    <property type="molecule type" value="Genomic_DNA"/>
</dbReference>
<evidence type="ECO:0000256" key="1">
    <source>
        <dbReference type="ARBA" id="ARBA00022857"/>
    </source>
</evidence>
<evidence type="ECO:0000313" key="4">
    <source>
        <dbReference type="Proteomes" id="UP000237347"/>
    </source>
</evidence>
<dbReference type="PANTHER" id="PTHR43625:SF81">
    <property type="entry name" value="OS01G0618100 PROTEIN"/>
    <property type="match status" value="1"/>
</dbReference>
<dbReference type="GO" id="GO:0005737">
    <property type="term" value="C:cytoplasm"/>
    <property type="evidence" value="ECO:0007669"/>
    <property type="project" value="TreeGrafter"/>
</dbReference>
<dbReference type="AlphaFoldDB" id="A0AAW0LDG1"/>
<protein>
    <submittedName>
        <fullName evidence="3">Perakine reductase</fullName>
    </submittedName>
</protein>
<comment type="caution">
    <text evidence="3">The sequence shown here is derived from an EMBL/GenBank/DDBJ whole genome shotgun (WGS) entry which is preliminary data.</text>
</comment>
<keyword evidence="4" id="KW-1185">Reference proteome</keyword>
<dbReference type="Gene3D" id="3.20.20.100">
    <property type="entry name" value="NADP-dependent oxidoreductase domain"/>
    <property type="match status" value="1"/>
</dbReference>
<name>A0AAW0LDG1_QUESU</name>
<sequence>MAEEQKVQIPMVKLGTHGFEVPSLLGTTKIKNLDANIGSFRVKLTKEDLKEISDVITINEVAGHRTIDVFIHCSWKFANTPEKEKYQSET</sequence>
<evidence type="ECO:0000256" key="2">
    <source>
        <dbReference type="ARBA" id="ARBA00023002"/>
    </source>
</evidence>
<dbReference type="GO" id="GO:0016491">
    <property type="term" value="F:oxidoreductase activity"/>
    <property type="evidence" value="ECO:0007669"/>
    <property type="project" value="UniProtKB-KW"/>
</dbReference>
<keyword evidence="2" id="KW-0560">Oxidoreductase</keyword>
<organism evidence="3 4">
    <name type="scientific">Quercus suber</name>
    <name type="common">Cork oak</name>
    <dbReference type="NCBI Taxonomy" id="58331"/>
    <lineage>
        <taxon>Eukaryota</taxon>
        <taxon>Viridiplantae</taxon>
        <taxon>Streptophyta</taxon>
        <taxon>Embryophyta</taxon>
        <taxon>Tracheophyta</taxon>
        <taxon>Spermatophyta</taxon>
        <taxon>Magnoliopsida</taxon>
        <taxon>eudicotyledons</taxon>
        <taxon>Gunneridae</taxon>
        <taxon>Pentapetalae</taxon>
        <taxon>rosids</taxon>
        <taxon>fabids</taxon>
        <taxon>Fagales</taxon>
        <taxon>Fagaceae</taxon>
        <taxon>Quercus</taxon>
    </lineage>
</organism>
<accession>A0AAW0LDG1</accession>
<dbReference type="InterPro" id="IPR036812">
    <property type="entry name" value="NAD(P)_OxRdtase_dom_sf"/>
</dbReference>
<reference evidence="3 4" key="1">
    <citation type="journal article" date="2018" name="Sci. Data">
        <title>The draft genome sequence of cork oak.</title>
        <authorList>
            <person name="Ramos A.M."/>
            <person name="Usie A."/>
            <person name="Barbosa P."/>
            <person name="Barros P.M."/>
            <person name="Capote T."/>
            <person name="Chaves I."/>
            <person name="Simoes F."/>
            <person name="Abreu I."/>
            <person name="Carrasquinho I."/>
            <person name="Faro C."/>
            <person name="Guimaraes J.B."/>
            <person name="Mendonca D."/>
            <person name="Nobrega F."/>
            <person name="Rodrigues L."/>
            <person name="Saibo N.J.M."/>
            <person name="Varela M.C."/>
            <person name="Egas C."/>
            <person name="Matos J."/>
            <person name="Miguel C.M."/>
            <person name="Oliveira M.M."/>
            <person name="Ricardo C.P."/>
            <person name="Goncalves S."/>
        </authorList>
    </citation>
    <scope>NUCLEOTIDE SEQUENCE [LARGE SCALE GENOMIC DNA]</scope>
    <source>
        <strain evidence="4">cv. HL8</strain>
    </source>
</reference>
<proteinExistence type="predicted"/>
<dbReference type="PANTHER" id="PTHR43625">
    <property type="entry name" value="AFLATOXIN B1 ALDEHYDE REDUCTASE"/>
    <property type="match status" value="1"/>
</dbReference>
<evidence type="ECO:0000313" key="3">
    <source>
        <dbReference type="EMBL" id="KAK7848331.1"/>
    </source>
</evidence>